<dbReference type="Proteomes" id="UP000327167">
    <property type="component" value="Unassembled WGS sequence"/>
</dbReference>
<name>A0A5E6TVI4_PSEFL</name>
<dbReference type="Pfam" id="PF04294">
    <property type="entry name" value="VanW"/>
    <property type="match status" value="1"/>
</dbReference>
<protein>
    <submittedName>
        <fullName evidence="1">Vancomycin B-type resistance protein VanW</fullName>
    </submittedName>
</protein>
<sequence length="303" mass="35172">MKCMGCCRSLPDKMRAPLTFKEETAHAVVSRMKPLSLYHPALYWLRVWQKRLFRQIAWHCSSKRYARPVATAERLPFRYLKHTSKLIRKLGDSDLALQHNKVINLKLAVAAIDGVIIAPGEHFSFCRLVGRPTLKRGYVEGMELSFGEARRGVGGGICQLSNLIHWMAIHSPLVVVERSNHSFDPFPDEGRVLPFGSGAAIFYNYVDLVLHNPTDRSFQLKLNVGETQLEGELLCDRVREYRYHVFQEAHRFVREGARVYRENEIWREVREKGQVGELVERVRLYRNRVVVKYDVDERMFEAS</sequence>
<evidence type="ECO:0000313" key="1">
    <source>
        <dbReference type="EMBL" id="VVM91898.1"/>
    </source>
</evidence>
<evidence type="ECO:0000313" key="2">
    <source>
        <dbReference type="Proteomes" id="UP000327167"/>
    </source>
</evidence>
<dbReference type="PANTHER" id="PTHR35788">
    <property type="entry name" value="EXPORTED PROTEIN-RELATED"/>
    <property type="match status" value="1"/>
</dbReference>
<dbReference type="AlphaFoldDB" id="A0A5E6TVI4"/>
<accession>A0A5E6TVI4</accession>
<reference evidence="1 2" key="1">
    <citation type="submission" date="2019-09" db="EMBL/GenBank/DDBJ databases">
        <authorList>
            <person name="Chandra G."/>
            <person name="Truman W A."/>
        </authorList>
    </citation>
    <scope>NUCLEOTIDE SEQUENCE [LARGE SCALE GENOMIC DNA]</scope>
    <source>
        <strain evidence="1">PS655</strain>
    </source>
</reference>
<dbReference type="InterPro" id="IPR052913">
    <property type="entry name" value="Glycopeptide_resist_protein"/>
</dbReference>
<proteinExistence type="predicted"/>
<organism evidence="1 2">
    <name type="scientific">Pseudomonas fluorescens</name>
    <dbReference type="NCBI Taxonomy" id="294"/>
    <lineage>
        <taxon>Bacteria</taxon>
        <taxon>Pseudomonadati</taxon>
        <taxon>Pseudomonadota</taxon>
        <taxon>Gammaproteobacteria</taxon>
        <taxon>Pseudomonadales</taxon>
        <taxon>Pseudomonadaceae</taxon>
        <taxon>Pseudomonas</taxon>
    </lineage>
</organism>
<dbReference type="InterPro" id="IPR007391">
    <property type="entry name" value="Vancomycin_resist_VanW"/>
</dbReference>
<dbReference type="PANTHER" id="PTHR35788:SF1">
    <property type="entry name" value="EXPORTED PROTEIN"/>
    <property type="match status" value="1"/>
</dbReference>
<gene>
    <name evidence="1" type="primary">vanW</name>
    <name evidence="1" type="ORF">PS655_02861</name>
</gene>
<dbReference type="EMBL" id="CABVHJ010000008">
    <property type="protein sequence ID" value="VVM91898.1"/>
    <property type="molecule type" value="Genomic_DNA"/>
</dbReference>